<dbReference type="SUPFAM" id="SSF56300">
    <property type="entry name" value="Metallo-dependent phosphatases"/>
    <property type="match status" value="1"/>
</dbReference>
<dbReference type="AlphaFoldDB" id="A0A644VYD7"/>
<comment type="caution">
    <text evidence="3">The sequence shown here is derived from an EMBL/GenBank/DDBJ whole genome shotgun (WGS) entry which is preliminary data.</text>
</comment>
<dbReference type="Pfam" id="PF09587">
    <property type="entry name" value="PGA_cap"/>
    <property type="match status" value="1"/>
</dbReference>
<dbReference type="EMBL" id="VSSQ01000512">
    <property type="protein sequence ID" value="MPL96494.1"/>
    <property type="molecule type" value="Genomic_DNA"/>
</dbReference>
<dbReference type="PANTHER" id="PTHR33393">
    <property type="entry name" value="POLYGLUTAMINE SYNTHESIS ACCESSORY PROTEIN RV0574C-RELATED"/>
    <property type="match status" value="1"/>
</dbReference>
<comment type="similarity">
    <text evidence="1">Belongs to the CapA family.</text>
</comment>
<evidence type="ECO:0000313" key="3">
    <source>
        <dbReference type="EMBL" id="MPL96494.1"/>
    </source>
</evidence>
<dbReference type="SMART" id="SM00854">
    <property type="entry name" value="PGA_cap"/>
    <property type="match status" value="1"/>
</dbReference>
<organism evidence="3">
    <name type="scientific">bioreactor metagenome</name>
    <dbReference type="NCBI Taxonomy" id="1076179"/>
    <lineage>
        <taxon>unclassified sequences</taxon>
        <taxon>metagenomes</taxon>
        <taxon>ecological metagenomes</taxon>
    </lineage>
</organism>
<protein>
    <recommendedName>
        <fullName evidence="2">Capsule synthesis protein CapA domain-containing protein</fullName>
    </recommendedName>
</protein>
<dbReference type="PANTHER" id="PTHR33393:SF12">
    <property type="entry name" value="CAPSULE BIOSYNTHESIS PROTEIN CAPA"/>
    <property type="match status" value="1"/>
</dbReference>
<gene>
    <name evidence="3" type="ORF">SDC9_42675</name>
</gene>
<dbReference type="Gene3D" id="3.60.21.10">
    <property type="match status" value="1"/>
</dbReference>
<accession>A0A644VYD7</accession>
<dbReference type="InterPro" id="IPR052169">
    <property type="entry name" value="CW_Biosynth-Accessory"/>
</dbReference>
<evidence type="ECO:0000259" key="2">
    <source>
        <dbReference type="SMART" id="SM00854"/>
    </source>
</evidence>
<feature type="domain" description="Capsule synthesis protein CapA" evidence="2">
    <location>
        <begin position="20"/>
        <end position="272"/>
    </location>
</feature>
<name>A0A644VYD7_9ZZZZ</name>
<dbReference type="InterPro" id="IPR029052">
    <property type="entry name" value="Metallo-depent_PP-like"/>
</dbReference>
<reference evidence="3" key="1">
    <citation type="submission" date="2019-08" db="EMBL/GenBank/DDBJ databases">
        <authorList>
            <person name="Kucharzyk K."/>
            <person name="Murdoch R.W."/>
            <person name="Higgins S."/>
            <person name="Loffler F."/>
        </authorList>
    </citation>
    <scope>NUCLEOTIDE SEQUENCE</scope>
</reference>
<evidence type="ECO:0000256" key="1">
    <source>
        <dbReference type="ARBA" id="ARBA00005662"/>
    </source>
</evidence>
<dbReference type="InterPro" id="IPR019079">
    <property type="entry name" value="Capsule_synth_CapA"/>
</dbReference>
<sequence length="357" mass="40740">MLLYALILLNSLFWRSDTLKIIFLGDIMQHQTQMDAAKRTGANPADPESYDYSAYFSHLKGRFDKADLRVANMETTFAPPPYSGYPVFNSPTSLLEAGKYGGIDIFLSANNHICDKGGKGIEGTISAYNTLRIPYAGAYRDQREREDLYPLFVNLKGVKLAILNYTYGTNGIPVPQPYVVNLLDSARIKEDILKAQKNDVHFIIACIHWGTEYKLTSSSSQRKWKNFFNRNGVDIVIGSHPHVVQEVDVERELSGEVKRITAYSLGNAISNMTAPFTRTGMLFTLKIIRELGGVTRLAEPDWELIWTSRPGALEKNFTILPVEEYIDSPHLFKKREEWFKMKNEYSRLKDDRKKNNY</sequence>
<dbReference type="CDD" id="cd07381">
    <property type="entry name" value="MPP_CapA"/>
    <property type="match status" value="1"/>
</dbReference>
<proteinExistence type="inferred from homology"/>